<feature type="compositionally biased region" description="Basic and acidic residues" evidence="1">
    <location>
        <begin position="51"/>
        <end position="60"/>
    </location>
</feature>
<dbReference type="Proteomes" id="UP000479710">
    <property type="component" value="Unassembled WGS sequence"/>
</dbReference>
<evidence type="ECO:0000313" key="2">
    <source>
        <dbReference type="EMBL" id="KAF0933231.1"/>
    </source>
</evidence>
<organism evidence="2 3">
    <name type="scientific">Oryza meyeriana var. granulata</name>
    <dbReference type="NCBI Taxonomy" id="110450"/>
    <lineage>
        <taxon>Eukaryota</taxon>
        <taxon>Viridiplantae</taxon>
        <taxon>Streptophyta</taxon>
        <taxon>Embryophyta</taxon>
        <taxon>Tracheophyta</taxon>
        <taxon>Spermatophyta</taxon>
        <taxon>Magnoliopsida</taxon>
        <taxon>Liliopsida</taxon>
        <taxon>Poales</taxon>
        <taxon>Poaceae</taxon>
        <taxon>BOP clade</taxon>
        <taxon>Oryzoideae</taxon>
        <taxon>Oryzeae</taxon>
        <taxon>Oryzinae</taxon>
        <taxon>Oryza</taxon>
        <taxon>Oryza meyeriana</taxon>
    </lineage>
</organism>
<feature type="region of interest" description="Disordered" evidence="1">
    <location>
        <begin position="34"/>
        <end position="60"/>
    </location>
</feature>
<dbReference type="EMBL" id="SPHZ02000001">
    <property type="protein sequence ID" value="KAF0933231.1"/>
    <property type="molecule type" value="Genomic_DNA"/>
</dbReference>
<protein>
    <submittedName>
        <fullName evidence="2">Uncharacterized protein</fullName>
    </submittedName>
</protein>
<accession>A0A6G1F8P0</accession>
<comment type="caution">
    <text evidence="2">The sequence shown here is derived from an EMBL/GenBank/DDBJ whole genome shotgun (WGS) entry which is preliminary data.</text>
</comment>
<proteinExistence type="predicted"/>
<gene>
    <name evidence="2" type="ORF">E2562_016170</name>
</gene>
<keyword evidence="3" id="KW-1185">Reference proteome</keyword>
<evidence type="ECO:0000256" key="1">
    <source>
        <dbReference type="SAM" id="MobiDB-lite"/>
    </source>
</evidence>
<sequence length="60" mass="5998">MASCPAPAKAVLRLWRCCSQCSALARRMATVALPSASGGSDGARSALGENHGGDGRRGPG</sequence>
<name>A0A6G1F8P0_9ORYZ</name>
<feature type="compositionally biased region" description="Low complexity" evidence="1">
    <location>
        <begin position="35"/>
        <end position="48"/>
    </location>
</feature>
<evidence type="ECO:0000313" key="3">
    <source>
        <dbReference type="Proteomes" id="UP000479710"/>
    </source>
</evidence>
<reference evidence="2 3" key="1">
    <citation type="submission" date="2019-11" db="EMBL/GenBank/DDBJ databases">
        <title>Whole genome sequence of Oryza granulata.</title>
        <authorList>
            <person name="Li W."/>
        </authorList>
    </citation>
    <scope>NUCLEOTIDE SEQUENCE [LARGE SCALE GENOMIC DNA]</scope>
    <source>
        <strain evidence="3">cv. Menghai</strain>
        <tissue evidence="2">Leaf</tissue>
    </source>
</reference>
<dbReference type="AlphaFoldDB" id="A0A6G1F8P0"/>